<feature type="domain" description="TfuA-like core" evidence="1">
    <location>
        <begin position="50"/>
        <end position="169"/>
    </location>
</feature>
<dbReference type="Pfam" id="PF07812">
    <property type="entry name" value="TfuA"/>
    <property type="match status" value="1"/>
</dbReference>
<dbReference type="OrthoDB" id="118811at2"/>
<protein>
    <recommendedName>
        <fullName evidence="1">TfuA-like core domain-containing protein</fullName>
    </recommendedName>
</protein>
<evidence type="ECO:0000313" key="2">
    <source>
        <dbReference type="EMBL" id="QGX99749.1"/>
    </source>
</evidence>
<proteinExistence type="predicted"/>
<gene>
    <name evidence="2" type="ORF">EI983_16335</name>
</gene>
<dbReference type="Proteomes" id="UP000428330">
    <property type="component" value="Chromosome"/>
</dbReference>
<evidence type="ECO:0000259" key="1">
    <source>
        <dbReference type="Pfam" id="PF07812"/>
    </source>
</evidence>
<dbReference type="RefSeq" id="WP_157708430.1">
    <property type="nucleotide sequence ID" value="NZ_CP034348.1"/>
</dbReference>
<dbReference type="InterPro" id="IPR012924">
    <property type="entry name" value="TfuA_core"/>
</dbReference>
<dbReference type="EMBL" id="CP034348">
    <property type="protein sequence ID" value="QGX99749.1"/>
    <property type="molecule type" value="Genomic_DNA"/>
</dbReference>
<reference evidence="3" key="1">
    <citation type="submission" date="2018-12" db="EMBL/GenBank/DDBJ databases">
        <title>Complete genome sequence of Roseovarius sp. MME-070.</title>
        <authorList>
            <person name="Nam Y.-D."/>
            <person name="Kang J."/>
            <person name="Chung W.-H."/>
            <person name="Park Y.S."/>
        </authorList>
    </citation>
    <scope>NUCLEOTIDE SEQUENCE [LARGE SCALE GENOMIC DNA]</scope>
    <source>
        <strain evidence="3">MME-070</strain>
    </source>
</reference>
<organism evidence="2 3">
    <name type="scientific">Roseovarius faecimaris</name>
    <dbReference type="NCBI Taxonomy" id="2494550"/>
    <lineage>
        <taxon>Bacteria</taxon>
        <taxon>Pseudomonadati</taxon>
        <taxon>Pseudomonadota</taxon>
        <taxon>Alphaproteobacteria</taxon>
        <taxon>Rhodobacterales</taxon>
        <taxon>Roseobacteraceae</taxon>
        <taxon>Roseovarius</taxon>
    </lineage>
</organism>
<keyword evidence="3" id="KW-1185">Reference proteome</keyword>
<dbReference type="KEGG" id="rom:EI983_16335"/>
<dbReference type="AlphaFoldDB" id="A0A6I6IRR3"/>
<sequence>MTNDVVVFLGPTMTLADARDRLDACFLPPVSQGDILSVVQDRPRAIGIIDGYFQLVPAVWHKEILHALDCGIPVLGAASMGALRAAELDAFGMRGVGRIYRWYRSGFVDADDEVAVTHAPHSIGHKPLSEAMVNIRATLDLAVQQGGLSLQSAVLLLKECARTPYWERSFDRLAQDARQLGLSAPEVEAVTSAERVDQKRLDAVELLDLLAAGDFSCTVPQEFQCNRTTKFNRLADRDTCLARNGDGRLTTGALIDYYLLEGYQLGAGSASLNAAFNQSPTAEVIAAMREEGRYETVLQEAIARDTSDGLRPSEGDDRAAVRSYCDKAGIDPQTPLKELAHKVGIEDPDRFLERLHRFGLARATGAS</sequence>
<accession>A0A6I6IRR3</accession>
<name>A0A6I6IRR3_9RHOB</name>
<evidence type="ECO:0000313" key="3">
    <source>
        <dbReference type="Proteomes" id="UP000428330"/>
    </source>
</evidence>